<comment type="caution">
    <text evidence="2">The sequence shown here is derived from an EMBL/GenBank/DDBJ whole genome shotgun (WGS) entry which is preliminary data.</text>
</comment>
<keyword evidence="1" id="KW-0732">Signal</keyword>
<feature type="signal peptide" evidence="1">
    <location>
        <begin position="1"/>
        <end position="15"/>
    </location>
</feature>
<evidence type="ECO:0000256" key="1">
    <source>
        <dbReference type="SAM" id="SignalP"/>
    </source>
</evidence>
<proteinExistence type="predicted"/>
<dbReference type="Proteomes" id="UP001152049">
    <property type="component" value="Unassembled WGS sequence"/>
</dbReference>
<sequence length="111" mass="12754">MALCLQLGHSTLVLLNHFCCKCIVEEWQDVQLEDLKQSLARYRESNSDPTRTTAFLEQDKRLESAGTQDMHEDIEEEVTWDPQKGKWIFYSHAPDSSARVPESVLTKGDMP</sequence>
<protein>
    <submittedName>
        <fullName evidence="2">Uncharacterized protein</fullName>
    </submittedName>
</protein>
<dbReference type="OrthoDB" id="5354164at2759"/>
<accession>A0A9W8V758</accession>
<evidence type="ECO:0000313" key="3">
    <source>
        <dbReference type="Proteomes" id="UP001152049"/>
    </source>
</evidence>
<organism evidence="2 3">
    <name type="scientific">Fusarium torreyae</name>
    <dbReference type="NCBI Taxonomy" id="1237075"/>
    <lineage>
        <taxon>Eukaryota</taxon>
        <taxon>Fungi</taxon>
        <taxon>Dikarya</taxon>
        <taxon>Ascomycota</taxon>
        <taxon>Pezizomycotina</taxon>
        <taxon>Sordariomycetes</taxon>
        <taxon>Hypocreomycetidae</taxon>
        <taxon>Hypocreales</taxon>
        <taxon>Nectriaceae</taxon>
        <taxon>Fusarium</taxon>
    </lineage>
</organism>
<feature type="chain" id="PRO_5040962128" evidence="1">
    <location>
        <begin position="16"/>
        <end position="111"/>
    </location>
</feature>
<gene>
    <name evidence="2" type="ORF">NW762_013727</name>
</gene>
<dbReference type="EMBL" id="JAOQAZ010000044">
    <property type="protein sequence ID" value="KAJ4245983.1"/>
    <property type="molecule type" value="Genomic_DNA"/>
</dbReference>
<keyword evidence="3" id="KW-1185">Reference proteome</keyword>
<reference evidence="2" key="1">
    <citation type="submission" date="2022-09" db="EMBL/GenBank/DDBJ databases">
        <title>Fusarium specimens isolated from Avocado Roots.</title>
        <authorList>
            <person name="Stajich J."/>
            <person name="Roper C."/>
            <person name="Heimlech-Rivalta G."/>
        </authorList>
    </citation>
    <scope>NUCLEOTIDE SEQUENCE</scope>
    <source>
        <strain evidence="2">CF00136</strain>
    </source>
</reference>
<name>A0A9W8V758_9HYPO</name>
<evidence type="ECO:0000313" key="2">
    <source>
        <dbReference type="EMBL" id="KAJ4245983.1"/>
    </source>
</evidence>
<dbReference type="AlphaFoldDB" id="A0A9W8V758"/>